<proteinExistence type="predicted"/>
<accession>A0A218Y1U8</accession>
<dbReference type="EMBL" id="MTKT01000529">
    <property type="protein sequence ID" value="OWM90856.1"/>
    <property type="molecule type" value="Genomic_DNA"/>
</dbReference>
<feature type="compositionally biased region" description="Basic and acidic residues" evidence="1">
    <location>
        <begin position="28"/>
        <end position="44"/>
    </location>
</feature>
<reference evidence="3" key="1">
    <citation type="journal article" date="2017" name="Plant J.">
        <title>The pomegranate (Punica granatum L.) genome and the genomics of punicalagin biosynthesis.</title>
        <authorList>
            <person name="Qin G."/>
            <person name="Xu C."/>
            <person name="Ming R."/>
            <person name="Tang H."/>
            <person name="Guyot R."/>
            <person name="Kramer E.M."/>
            <person name="Hu Y."/>
            <person name="Yi X."/>
            <person name="Qi Y."/>
            <person name="Xu X."/>
            <person name="Gao Z."/>
            <person name="Pan H."/>
            <person name="Jian J."/>
            <person name="Tian Y."/>
            <person name="Yue Z."/>
            <person name="Xu Y."/>
        </authorList>
    </citation>
    <scope>NUCLEOTIDE SEQUENCE [LARGE SCALE GENOMIC DNA]</scope>
    <source>
        <strain evidence="3">cv. Dabenzi</strain>
    </source>
</reference>
<sequence>MTAYMAGKAKNASTASEEKSSDSQVGEDAFHDEPARSHDKRCESRVPSYCGCQHPILVHRLQQRTSDQSSGHYSPSGNRRQVGGHRVMDCGRKAWSTEKGGEEPSEEQINKESRKQRSWHCGTIHHRVTEESEGAQYGILKIPLSAKVTNDTSERTPETSCLSRDTLIPHRRLF</sequence>
<feature type="region of interest" description="Disordered" evidence="1">
    <location>
        <begin position="1"/>
        <end position="45"/>
    </location>
</feature>
<name>A0A218Y1U8_PUNGR</name>
<feature type="compositionally biased region" description="Polar residues" evidence="1">
    <location>
        <begin position="63"/>
        <end position="79"/>
    </location>
</feature>
<evidence type="ECO:0000256" key="1">
    <source>
        <dbReference type="SAM" id="MobiDB-lite"/>
    </source>
</evidence>
<dbReference type="AlphaFoldDB" id="A0A218Y1U8"/>
<feature type="region of interest" description="Disordered" evidence="1">
    <location>
        <begin position="63"/>
        <end position="118"/>
    </location>
</feature>
<feature type="compositionally biased region" description="Basic and acidic residues" evidence="1">
    <location>
        <begin position="86"/>
        <end position="115"/>
    </location>
</feature>
<dbReference type="Proteomes" id="UP000197138">
    <property type="component" value="Unassembled WGS sequence"/>
</dbReference>
<comment type="caution">
    <text evidence="2">The sequence shown here is derived from an EMBL/GenBank/DDBJ whole genome shotgun (WGS) entry which is preliminary data.</text>
</comment>
<evidence type="ECO:0000313" key="2">
    <source>
        <dbReference type="EMBL" id="OWM90856.1"/>
    </source>
</evidence>
<protein>
    <submittedName>
        <fullName evidence="2">Uncharacterized protein</fullName>
    </submittedName>
</protein>
<organism evidence="2 3">
    <name type="scientific">Punica granatum</name>
    <name type="common">Pomegranate</name>
    <dbReference type="NCBI Taxonomy" id="22663"/>
    <lineage>
        <taxon>Eukaryota</taxon>
        <taxon>Viridiplantae</taxon>
        <taxon>Streptophyta</taxon>
        <taxon>Embryophyta</taxon>
        <taxon>Tracheophyta</taxon>
        <taxon>Spermatophyta</taxon>
        <taxon>Magnoliopsida</taxon>
        <taxon>eudicotyledons</taxon>
        <taxon>Gunneridae</taxon>
        <taxon>Pentapetalae</taxon>
        <taxon>rosids</taxon>
        <taxon>malvids</taxon>
        <taxon>Myrtales</taxon>
        <taxon>Lythraceae</taxon>
        <taxon>Punica</taxon>
    </lineage>
</organism>
<evidence type="ECO:0000313" key="3">
    <source>
        <dbReference type="Proteomes" id="UP000197138"/>
    </source>
</evidence>
<gene>
    <name evidence="2" type="ORF">CDL15_Pgr010667</name>
</gene>